<dbReference type="STRING" id="1802338.A2541_01905"/>
<dbReference type="AlphaFoldDB" id="A0A1G2PIA4"/>
<dbReference type="InterPro" id="IPR048466">
    <property type="entry name" value="DNA_pol3_delta-like_C"/>
</dbReference>
<dbReference type="Pfam" id="PF21694">
    <property type="entry name" value="DNA_pol3_delta_C"/>
    <property type="match status" value="1"/>
</dbReference>
<evidence type="ECO:0000313" key="2">
    <source>
        <dbReference type="EMBL" id="OHA47322.1"/>
    </source>
</evidence>
<name>A0A1G2PIA4_9BACT</name>
<comment type="caution">
    <text evidence="2">The sequence shown here is derived from an EMBL/GenBank/DDBJ whole genome shotgun (WGS) entry which is preliminary data.</text>
</comment>
<evidence type="ECO:0000313" key="3">
    <source>
        <dbReference type="Proteomes" id="UP000176965"/>
    </source>
</evidence>
<evidence type="ECO:0000259" key="1">
    <source>
        <dbReference type="Pfam" id="PF21694"/>
    </source>
</evidence>
<protein>
    <recommendedName>
        <fullName evidence="1">DNA polymerase III delta subunit-like C-terminal domain-containing protein</fullName>
    </recommendedName>
</protein>
<reference evidence="2 3" key="1">
    <citation type="journal article" date="2016" name="Nat. Commun.">
        <title>Thousands of microbial genomes shed light on interconnected biogeochemical processes in an aquifer system.</title>
        <authorList>
            <person name="Anantharaman K."/>
            <person name="Brown C.T."/>
            <person name="Hug L.A."/>
            <person name="Sharon I."/>
            <person name="Castelle C.J."/>
            <person name="Probst A.J."/>
            <person name="Thomas B.C."/>
            <person name="Singh A."/>
            <person name="Wilkins M.J."/>
            <person name="Karaoz U."/>
            <person name="Brodie E.L."/>
            <person name="Williams K.H."/>
            <person name="Hubbard S.S."/>
            <person name="Banfield J.F."/>
        </authorList>
    </citation>
    <scope>NUCLEOTIDE SEQUENCE [LARGE SCALE GENOMIC DNA]</scope>
</reference>
<dbReference type="Gene3D" id="1.20.272.10">
    <property type="match status" value="1"/>
</dbReference>
<proteinExistence type="predicted"/>
<organism evidence="2 3">
    <name type="scientific">Candidatus Taylorbacteria bacterium RIFOXYD2_FULL_36_9</name>
    <dbReference type="NCBI Taxonomy" id="1802338"/>
    <lineage>
        <taxon>Bacteria</taxon>
        <taxon>Candidatus Tayloriibacteriota</taxon>
    </lineage>
</organism>
<feature type="domain" description="DNA polymerase III delta subunit-like C-terminal" evidence="1">
    <location>
        <begin position="137"/>
        <end position="246"/>
    </location>
</feature>
<gene>
    <name evidence="2" type="ORF">A2541_01905</name>
</gene>
<accession>A0A1G2PIA4</accession>
<sequence>MLYLFYGTDKIKARGMAGKTGEAAKKKHTGAELFKLTTENFSANKLDELIASQGLFYSGSIILADNLCEEKEIAEILLKKIKETAESPNFFVFWEESLNKKELEKFKKYAQKTEEFKKPEKKLNKKEELALKGEKIDFFEFANALGEKNKKQLWTLYQEALSEAVPSEEVQAIFFWQVKAMLLALKSKDASEAGLKPFVYSKSKNYAKNYSENKLKEMSAKLFVMYHEAHRGNLDFAVALEKFILGL</sequence>
<dbReference type="EMBL" id="MHSQ01000016">
    <property type="protein sequence ID" value="OHA47322.1"/>
    <property type="molecule type" value="Genomic_DNA"/>
</dbReference>
<dbReference type="Proteomes" id="UP000176965">
    <property type="component" value="Unassembled WGS sequence"/>
</dbReference>